<dbReference type="KEGG" id="pmar:B0X71_08085"/>
<accession>A0A1Q2KXV7</accession>
<dbReference type="InterPro" id="IPR020904">
    <property type="entry name" value="Sc_DH/Rdtase_CS"/>
</dbReference>
<evidence type="ECO:0000256" key="2">
    <source>
        <dbReference type="ARBA" id="ARBA00023002"/>
    </source>
</evidence>
<feature type="domain" description="Ketoreductase" evidence="3">
    <location>
        <begin position="5"/>
        <end position="175"/>
    </location>
</feature>
<dbReference type="EMBL" id="CP019640">
    <property type="protein sequence ID" value="AQQ53055.1"/>
    <property type="molecule type" value="Genomic_DNA"/>
</dbReference>
<dbReference type="InterPro" id="IPR002347">
    <property type="entry name" value="SDR_fam"/>
</dbReference>
<evidence type="ECO:0000313" key="5">
    <source>
        <dbReference type="Proteomes" id="UP000188184"/>
    </source>
</evidence>
<dbReference type="RefSeq" id="WP_198038706.1">
    <property type="nucleotide sequence ID" value="NZ_CP019640.1"/>
</dbReference>
<keyword evidence="5" id="KW-1185">Reference proteome</keyword>
<comment type="similarity">
    <text evidence="1">Belongs to the short-chain dehydrogenases/reductases (SDR) family.</text>
</comment>
<evidence type="ECO:0000256" key="1">
    <source>
        <dbReference type="ARBA" id="ARBA00006484"/>
    </source>
</evidence>
<organism evidence="4 5">
    <name type="scientific">Planococcus lenghuensis</name>
    <dbReference type="NCBI Taxonomy" id="2213202"/>
    <lineage>
        <taxon>Bacteria</taxon>
        <taxon>Bacillati</taxon>
        <taxon>Bacillota</taxon>
        <taxon>Bacilli</taxon>
        <taxon>Bacillales</taxon>
        <taxon>Caryophanaceae</taxon>
        <taxon>Planococcus</taxon>
    </lineage>
</organism>
<dbReference type="GO" id="GO:0016020">
    <property type="term" value="C:membrane"/>
    <property type="evidence" value="ECO:0007669"/>
    <property type="project" value="TreeGrafter"/>
</dbReference>
<proteinExistence type="inferred from homology"/>
<dbReference type="InterPro" id="IPR036291">
    <property type="entry name" value="NAD(P)-bd_dom_sf"/>
</dbReference>
<sequence>MPGRKTVLVTGATGGIGKALALQLLAAGHRVIAAGRSETELGQLAAAGAETIQADFRHSRDTDRLLASLPVLDAVVFGAGIGFFQYAETQAEEEMRDTFEVNVLSVMTMTGHLLKTNPGIHLIYIASLAGKVATPKASVYAASKHALLGYASAVRMETEGRAVVTVVNTGPVDTGFLDLADTTGRYRQSAGRFLLKPETVARKIVSVLEQPVREVNLPRLSGAGAKLHQLLPRLSERFGRRFFDKK</sequence>
<dbReference type="InterPro" id="IPR057326">
    <property type="entry name" value="KR_dom"/>
</dbReference>
<dbReference type="PROSITE" id="PS00061">
    <property type="entry name" value="ADH_SHORT"/>
    <property type="match status" value="1"/>
</dbReference>
<dbReference type="PANTHER" id="PTHR44196:SF1">
    <property type="entry name" value="DEHYDROGENASE_REDUCTASE SDR FAMILY MEMBER 7B"/>
    <property type="match status" value="1"/>
</dbReference>
<dbReference type="PANTHER" id="PTHR44196">
    <property type="entry name" value="DEHYDROGENASE/REDUCTASE SDR FAMILY MEMBER 7B"/>
    <property type="match status" value="1"/>
</dbReference>
<protein>
    <recommendedName>
        <fullName evidence="3">Ketoreductase domain-containing protein</fullName>
    </recommendedName>
</protein>
<dbReference type="Pfam" id="PF00106">
    <property type="entry name" value="adh_short"/>
    <property type="match status" value="1"/>
</dbReference>
<gene>
    <name evidence="4" type="ORF">B0X71_08085</name>
</gene>
<evidence type="ECO:0000313" key="4">
    <source>
        <dbReference type="EMBL" id="AQQ53055.1"/>
    </source>
</evidence>
<keyword evidence="2" id="KW-0560">Oxidoreductase</keyword>
<name>A0A1Q2KXV7_9BACL</name>
<dbReference type="SUPFAM" id="SSF51735">
    <property type="entry name" value="NAD(P)-binding Rossmann-fold domains"/>
    <property type="match status" value="1"/>
</dbReference>
<dbReference type="Gene3D" id="3.40.50.720">
    <property type="entry name" value="NAD(P)-binding Rossmann-like Domain"/>
    <property type="match status" value="1"/>
</dbReference>
<dbReference type="PRINTS" id="PR00081">
    <property type="entry name" value="GDHRDH"/>
</dbReference>
<dbReference type="SMART" id="SM00822">
    <property type="entry name" value="PKS_KR"/>
    <property type="match status" value="1"/>
</dbReference>
<reference evidence="4 5" key="1">
    <citation type="submission" date="2017-02" db="EMBL/GenBank/DDBJ databases">
        <title>The complete genomic sequence of a novel cold adapted crude oil-degrading bacterium Planococcus qaidamina Y42.</title>
        <authorList>
            <person name="Yang R."/>
        </authorList>
    </citation>
    <scope>NUCLEOTIDE SEQUENCE [LARGE SCALE GENOMIC DNA]</scope>
    <source>
        <strain evidence="4 5">Y42</strain>
    </source>
</reference>
<dbReference type="Proteomes" id="UP000188184">
    <property type="component" value="Chromosome"/>
</dbReference>
<evidence type="ECO:0000259" key="3">
    <source>
        <dbReference type="SMART" id="SM00822"/>
    </source>
</evidence>
<dbReference type="AlphaFoldDB" id="A0A1Q2KXV7"/>
<dbReference type="GO" id="GO:0016491">
    <property type="term" value="F:oxidoreductase activity"/>
    <property type="evidence" value="ECO:0007669"/>
    <property type="project" value="UniProtKB-KW"/>
</dbReference>